<keyword evidence="1" id="KW-0349">Heme</keyword>
<organism evidence="5">
    <name type="scientific">mine drainage metagenome</name>
    <dbReference type="NCBI Taxonomy" id="410659"/>
    <lineage>
        <taxon>unclassified sequences</taxon>
        <taxon>metagenomes</taxon>
        <taxon>ecological metagenomes</taxon>
    </lineage>
</organism>
<accession>E6QPT0</accession>
<keyword evidence="2" id="KW-0479">Metal-binding</keyword>
<proteinExistence type="predicted"/>
<dbReference type="PANTHER" id="PTHR30600">
    <property type="entry name" value="CYTOCHROME C PEROXIDASE-RELATED"/>
    <property type="match status" value="1"/>
</dbReference>
<sequence>MCFSEHFISSKAVAAFERTLVARKAPFQHYVSGDSKAISASAKRGFKLFRGKAMCITCHVPPILTDNLFHNIGVPQVGPMKEDLGRYEVTKDEADKGKFKTPSLYNSASLAFFMHDGALSKLSQVIEHYNKGGNPQDKNQDPLIVPLNLSDKEKVDLGAFMKTLTDPSLDRISAPELP</sequence>
<dbReference type="GO" id="GO:0020037">
    <property type="term" value="F:heme binding"/>
    <property type="evidence" value="ECO:0007669"/>
    <property type="project" value="InterPro"/>
</dbReference>
<dbReference type="GO" id="GO:0009055">
    <property type="term" value="F:electron transfer activity"/>
    <property type="evidence" value="ECO:0007669"/>
    <property type="project" value="InterPro"/>
</dbReference>
<feature type="domain" description="Cytochrome c" evidence="4">
    <location>
        <begin position="40"/>
        <end position="165"/>
    </location>
</feature>
<dbReference type="PROSITE" id="PS51007">
    <property type="entry name" value="CYTC"/>
    <property type="match status" value="1"/>
</dbReference>
<dbReference type="InterPro" id="IPR051395">
    <property type="entry name" value="Cytochrome_c_Peroxidase/MauG"/>
</dbReference>
<keyword evidence="3" id="KW-0408">Iron</keyword>
<protein>
    <submittedName>
        <fullName evidence="5">Methylamine utilization protein mauG</fullName>
    </submittedName>
</protein>
<comment type="caution">
    <text evidence="5">The sequence shown here is derived from an EMBL/GenBank/DDBJ whole genome shotgun (WGS) entry which is preliminary data.</text>
</comment>
<evidence type="ECO:0000256" key="3">
    <source>
        <dbReference type="ARBA" id="ARBA00023004"/>
    </source>
</evidence>
<dbReference type="GO" id="GO:0046872">
    <property type="term" value="F:metal ion binding"/>
    <property type="evidence" value="ECO:0007669"/>
    <property type="project" value="UniProtKB-KW"/>
</dbReference>
<evidence type="ECO:0000313" key="5">
    <source>
        <dbReference type="EMBL" id="CBI09251.1"/>
    </source>
</evidence>
<name>E6QPT0_9ZZZZ</name>
<dbReference type="Gene3D" id="1.10.760.10">
    <property type="entry name" value="Cytochrome c-like domain"/>
    <property type="match status" value="1"/>
</dbReference>
<evidence type="ECO:0000259" key="4">
    <source>
        <dbReference type="PROSITE" id="PS51007"/>
    </source>
</evidence>
<dbReference type="SUPFAM" id="SSF46626">
    <property type="entry name" value="Cytochrome c"/>
    <property type="match status" value="1"/>
</dbReference>
<evidence type="ECO:0000256" key="1">
    <source>
        <dbReference type="ARBA" id="ARBA00022617"/>
    </source>
</evidence>
<dbReference type="EMBL" id="CABR01000018">
    <property type="protein sequence ID" value="CBI09251.1"/>
    <property type="molecule type" value="Genomic_DNA"/>
</dbReference>
<dbReference type="InterPro" id="IPR009056">
    <property type="entry name" value="Cyt_c-like_dom"/>
</dbReference>
<dbReference type="GO" id="GO:0004130">
    <property type="term" value="F:cytochrome-c peroxidase activity"/>
    <property type="evidence" value="ECO:0007669"/>
    <property type="project" value="TreeGrafter"/>
</dbReference>
<dbReference type="InterPro" id="IPR036909">
    <property type="entry name" value="Cyt_c-like_dom_sf"/>
</dbReference>
<gene>
    <name evidence="5" type="ORF">CARN7_2919</name>
</gene>
<evidence type="ECO:0000256" key="2">
    <source>
        <dbReference type="ARBA" id="ARBA00022723"/>
    </source>
</evidence>
<dbReference type="AlphaFoldDB" id="E6QPT0"/>
<reference evidence="5" key="1">
    <citation type="submission" date="2009-10" db="EMBL/GenBank/DDBJ databases">
        <title>Diversity of trophic interactions inside an arsenic-rich microbial ecosystem.</title>
        <authorList>
            <person name="Bertin P.N."/>
            <person name="Heinrich-Salmeron A."/>
            <person name="Pelletier E."/>
            <person name="Goulhen-Chollet F."/>
            <person name="Arsene-Ploetze F."/>
            <person name="Gallien S."/>
            <person name="Calteau A."/>
            <person name="Vallenet D."/>
            <person name="Casiot C."/>
            <person name="Chane-Woon-Ming B."/>
            <person name="Giloteaux L."/>
            <person name="Barakat M."/>
            <person name="Bonnefoy V."/>
            <person name="Bruneel O."/>
            <person name="Chandler M."/>
            <person name="Cleiss J."/>
            <person name="Duran R."/>
            <person name="Elbaz-Poulichet F."/>
            <person name="Fonknechten N."/>
            <person name="Lauga B."/>
            <person name="Mornico D."/>
            <person name="Ortet P."/>
            <person name="Schaeffer C."/>
            <person name="Siguier P."/>
            <person name="Alexander Thil Smith A."/>
            <person name="Van Dorsselaer A."/>
            <person name="Weissenbach J."/>
            <person name="Medigue C."/>
            <person name="Le Paslier D."/>
        </authorList>
    </citation>
    <scope>NUCLEOTIDE SEQUENCE</scope>
</reference>